<name>A0A383W5Q0_TETOB</name>
<gene>
    <name evidence="3" type="ORF">BQ4739_LOCUS12717</name>
    <name evidence="4" type="ORF">BQ4739_LOCUS19752</name>
</gene>
<keyword evidence="5" id="KW-1185">Reference proteome</keyword>
<dbReference type="EMBL" id="FNXT01001141">
    <property type="protein sequence ID" value="SZX72550.1"/>
    <property type="molecule type" value="Genomic_DNA"/>
</dbReference>
<dbReference type="EMBL" id="FNXT01001367">
    <property type="protein sequence ID" value="SZX79480.1"/>
    <property type="molecule type" value="Genomic_DNA"/>
</dbReference>
<feature type="coiled-coil region" evidence="1">
    <location>
        <begin position="156"/>
        <end position="183"/>
    </location>
</feature>
<accession>A0A383W5Q0</accession>
<evidence type="ECO:0000313" key="4">
    <source>
        <dbReference type="EMBL" id="SZX79480.1"/>
    </source>
</evidence>
<keyword evidence="1" id="KW-0175">Coiled coil</keyword>
<evidence type="ECO:0000256" key="2">
    <source>
        <dbReference type="SAM" id="MobiDB-lite"/>
    </source>
</evidence>
<evidence type="ECO:0000313" key="3">
    <source>
        <dbReference type="EMBL" id="SZX72550.1"/>
    </source>
</evidence>
<evidence type="ECO:0000313" key="5">
    <source>
        <dbReference type="Proteomes" id="UP000256970"/>
    </source>
</evidence>
<sequence length="296" mass="31613">MAGHERLITKASVARSTSDDELVEGHTAVYNVASEEPDIWLFNPVSNFAACSAAGLSTEDSSSSVADSIQQDHTLIDTALWNEGASKLGVQHMPHDWTATSTSAACKGRAPAAAAAAEPTAQSAAKQDVGKHTPAMPEQHRCSDSQQLAAAAPYQHINLKQEMQQLSSQLQELRTANAAAAAAAGNLNLLLSTFLIKATSMVQAGPKLAQRHLQAQADLRQLLQRKVEHWTVPELTAVRGKYPCLCDRSSSNFIACNNGGKNHRSKAGIRRDLIAGLTRQVLEVSPQTEVVVPPDV</sequence>
<proteinExistence type="predicted"/>
<organism evidence="3 5">
    <name type="scientific">Tetradesmus obliquus</name>
    <name type="common">Green alga</name>
    <name type="synonym">Acutodesmus obliquus</name>
    <dbReference type="NCBI Taxonomy" id="3088"/>
    <lineage>
        <taxon>Eukaryota</taxon>
        <taxon>Viridiplantae</taxon>
        <taxon>Chlorophyta</taxon>
        <taxon>core chlorophytes</taxon>
        <taxon>Chlorophyceae</taxon>
        <taxon>CS clade</taxon>
        <taxon>Sphaeropleales</taxon>
        <taxon>Scenedesmaceae</taxon>
        <taxon>Tetradesmus</taxon>
    </lineage>
</organism>
<protein>
    <submittedName>
        <fullName evidence="3">Uncharacterized protein</fullName>
    </submittedName>
</protein>
<feature type="region of interest" description="Disordered" evidence="2">
    <location>
        <begin position="119"/>
        <end position="140"/>
    </location>
</feature>
<reference evidence="3 5" key="1">
    <citation type="submission" date="2016-10" db="EMBL/GenBank/DDBJ databases">
        <authorList>
            <person name="Cai Z."/>
        </authorList>
    </citation>
    <scope>NUCLEOTIDE SEQUENCE [LARGE SCALE GENOMIC DNA]</scope>
</reference>
<dbReference type="Proteomes" id="UP000256970">
    <property type="component" value="Unassembled WGS sequence"/>
</dbReference>
<evidence type="ECO:0000256" key="1">
    <source>
        <dbReference type="SAM" id="Coils"/>
    </source>
</evidence>
<dbReference type="AlphaFoldDB" id="A0A383W5Q0"/>